<dbReference type="PRINTS" id="PR00455">
    <property type="entry name" value="HTHTETR"/>
</dbReference>
<keyword evidence="6" id="KW-1185">Reference proteome</keyword>
<evidence type="ECO:0000313" key="5">
    <source>
        <dbReference type="EMBL" id="RKP43376.1"/>
    </source>
</evidence>
<dbReference type="InterPro" id="IPR001647">
    <property type="entry name" value="HTH_TetR"/>
</dbReference>
<dbReference type="GO" id="GO:0003700">
    <property type="term" value="F:DNA-binding transcription factor activity"/>
    <property type="evidence" value="ECO:0007669"/>
    <property type="project" value="TreeGrafter"/>
</dbReference>
<accession>A0A494X580</accession>
<organism evidence="5 6">
    <name type="scientific">Trinickia fusca</name>
    <dbReference type="NCBI Taxonomy" id="2419777"/>
    <lineage>
        <taxon>Bacteria</taxon>
        <taxon>Pseudomonadati</taxon>
        <taxon>Pseudomonadota</taxon>
        <taxon>Betaproteobacteria</taxon>
        <taxon>Burkholderiales</taxon>
        <taxon>Burkholderiaceae</taxon>
        <taxon>Trinickia</taxon>
    </lineage>
</organism>
<evidence type="ECO:0000256" key="1">
    <source>
        <dbReference type="ARBA" id="ARBA00023125"/>
    </source>
</evidence>
<proteinExistence type="predicted"/>
<protein>
    <submittedName>
        <fullName evidence="5">DUF1956 domain-containing protein</fullName>
    </submittedName>
</protein>
<dbReference type="SUPFAM" id="SSF46689">
    <property type="entry name" value="Homeodomain-like"/>
    <property type="match status" value="1"/>
</dbReference>
<gene>
    <name evidence="5" type="ORF">D7S89_26265</name>
</gene>
<dbReference type="Pfam" id="PF00440">
    <property type="entry name" value="TetR_N"/>
    <property type="match status" value="1"/>
</dbReference>
<dbReference type="Pfam" id="PF09209">
    <property type="entry name" value="CecR_C"/>
    <property type="match status" value="1"/>
</dbReference>
<feature type="region of interest" description="Disordered" evidence="3">
    <location>
        <begin position="235"/>
        <end position="292"/>
    </location>
</feature>
<dbReference type="Proteomes" id="UP000280434">
    <property type="component" value="Unassembled WGS sequence"/>
</dbReference>
<dbReference type="InterPro" id="IPR009057">
    <property type="entry name" value="Homeodomain-like_sf"/>
</dbReference>
<dbReference type="Gene3D" id="1.10.357.10">
    <property type="entry name" value="Tetracycline Repressor, domain 2"/>
    <property type="match status" value="1"/>
</dbReference>
<dbReference type="PROSITE" id="PS50977">
    <property type="entry name" value="HTH_TETR_2"/>
    <property type="match status" value="1"/>
</dbReference>
<dbReference type="InterPro" id="IPR036271">
    <property type="entry name" value="Tet_transcr_reg_TetR-rel_C_sf"/>
</dbReference>
<reference evidence="5 6" key="1">
    <citation type="submission" date="2018-10" db="EMBL/GenBank/DDBJ databases">
        <title>Paraburkholderia sp. 7MK8-2, isolated from soil.</title>
        <authorList>
            <person name="Gao Z.-H."/>
            <person name="Qiu L.-H."/>
        </authorList>
    </citation>
    <scope>NUCLEOTIDE SEQUENCE [LARGE SCALE GENOMIC DNA]</scope>
    <source>
        <strain evidence="5 6">7MK8-2</strain>
    </source>
</reference>
<feature type="DNA-binding region" description="H-T-H motif" evidence="2">
    <location>
        <begin position="42"/>
        <end position="61"/>
    </location>
</feature>
<comment type="caution">
    <text evidence="5">The sequence shown here is derived from an EMBL/GenBank/DDBJ whole genome shotgun (WGS) entry which is preliminary data.</text>
</comment>
<dbReference type="RefSeq" id="WP_121281800.1">
    <property type="nucleotide sequence ID" value="NZ_RBZV01000022.1"/>
</dbReference>
<evidence type="ECO:0000256" key="3">
    <source>
        <dbReference type="SAM" id="MobiDB-lite"/>
    </source>
</evidence>
<name>A0A494X580_9BURK</name>
<evidence type="ECO:0000256" key="2">
    <source>
        <dbReference type="PROSITE-ProRule" id="PRU00335"/>
    </source>
</evidence>
<dbReference type="EMBL" id="RBZV01000022">
    <property type="protein sequence ID" value="RKP43376.1"/>
    <property type="molecule type" value="Genomic_DNA"/>
</dbReference>
<dbReference type="InterPro" id="IPR015292">
    <property type="entry name" value="Tscrpt_reg_YbiH_C"/>
</dbReference>
<dbReference type="PANTHER" id="PTHR30055:SF146">
    <property type="entry name" value="HTH-TYPE TRANSCRIPTIONAL DUAL REGULATOR CECR"/>
    <property type="match status" value="1"/>
</dbReference>
<dbReference type="AlphaFoldDB" id="A0A494X580"/>
<feature type="compositionally biased region" description="Basic and acidic residues" evidence="3">
    <location>
        <begin position="235"/>
        <end position="253"/>
    </location>
</feature>
<feature type="domain" description="HTH tetR-type" evidence="4">
    <location>
        <begin position="19"/>
        <end position="79"/>
    </location>
</feature>
<dbReference type="Gene3D" id="1.10.10.60">
    <property type="entry name" value="Homeodomain-like"/>
    <property type="match status" value="1"/>
</dbReference>
<dbReference type="InterPro" id="IPR050109">
    <property type="entry name" value="HTH-type_TetR-like_transc_reg"/>
</dbReference>
<keyword evidence="1 2" id="KW-0238">DNA-binding</keyword>
<feature type="compositionally biased region" description="Low complexity" evidence="3">
    <location>
        <begin position="260"/>
        <end position="276"/>
    </location>
</feature>
<sequence>MSETKRLRRPAEGGYARGDETRQRIITAAIELFGEHGFAAASTREIAARAGVNAPALQYYFENKEGVYRACAIHIAEDVWSTFEPVVTRAQQALDAHADARTLMEAFVAIQETMADRMFEKAVSACQRLFFVREQAGQEPAIASEILQERLRQPLHRVSAALIGRISGTASDDPVTLIRMLSLFGQLMVFNMAPRSSMTLLGWQEVDAQKVEQLKSIVRDQTLKLFEAWHAEGLTKKPAGKRERGKQTKEAEASSKPVRAKPTAKAAAPKHTAPAARAKRSTRAAPATPRSR</sequence>
<evidence type="ECO:0000259" key="4">
    <source>
        <dbReference type="PROSITE" id="PS50977"/>
    </source>
</evidence>
<evidence type="ECO:0000313" key="6">
    <source>
        <dbReference type="Proteomes" id="UP000280434"/>
    </source>
</evidence>
<dbReference type="SUPFAM" id="SSF48498">
    <property type="entry name" value="Tetracyclin repressor-like, C-terminal domain"/>
    <property type="match status" value="1"/>
</dbReference>
<dbReference type="GO" id="GO:0000976">
    <property type="term" value="F:transcription cis-regulatory region binding"/>
    <property type="evidence" value="ECO:0007669"/>
    <property type="project" value="TreeGrafter"/>
</dbReference>
<dbReference type="OrthoDB" id="2356263at2"/>
<dbReference type="PANTHER" id="PTHR30055">
    <property type="entry name" value="HTH-TYPE TRANSCRIPTIONAL REGULATOR RUTR"/>
    <property type="match status" value="1"/>
</dbReference>